<dbReference type="HOGENOM" id="CLU_3423634_0_0_1"/>
<name>F6GYJ3_VITVI</name>
<keyword evidence="2" id="KW-1185">Reference proteome</keyword>
<sequence>MNTHHNWWQQHRRKAFLTFLVIA</sequence>
<gene>
    <name evidence="1" type="ordered locus">VIT_09s0054g01380</name>
</gene>
<protein>
    <submittedName>
        <fullName evidence="1">Uncharacterized protein</fullName>
    </submittedName>
</protein>
<dbReference type="AlphaFoldDB" id="F6GYJ3"/>
<dbReference type="EMBL" id="FN594972">
    <property type="protein sequence ID" value="CCB45029.1"/>
    <property type="molecule type" value="Genomic_DNA"/>
</dbReference>
<proteinExistence type="predicted"/>
<organism evidence="1 2">
    <name type="scientific">Vitis vinifera</name>
    <name type="common">Grape</name>
    <dbReference type="NCBI Taxonomy" id="29760"/>
    <lineage>
        <taxon>Eukaryota</taxon>
        <taxon>Viridiplantae</taxon>
        <taxon>Streptophyta</taxon>
        <taxon>Embryophyta</taxon>
        <taxon>Tracheophyta</taxon>
        <taxon>Spermatophyta</taxon>
        <taxon>Magnoliopsida</taxon>
        <taxon>eudicotyledons</taxon>
        <taxon>Gunneridae</taxon>
        <taxon>Pentapetalae</taxon>
        <taxon>rosids</taxon>
        <taxon>Vitales</taxon>
        <taxon>Vitaceae</taxon>
        <taxon>Viteae</taxon>
        <taxon>Vitis</taxon>
    </lineage>
</organism>
<accession>F6GYJ3</accession>
<dbReference type="InParanoid" id="F6GYJ3"/>
<evidence type="ECO:0000313" key="1">
    <source>
        <dbReference type="EMBL" id="CCB45029.1"/>
    </source>
</evidence>
<dbReference type="PaxDb" id="29760-VIT_09s0054g01380.t01"/>
<evidence type="ECO:0000313" key="2">
    <source>
        <dbReference type="Proteomes" id="UP000009183"/>
    </source>
</evidence>
<dbReference type="STRING" id="29760.F6GYJ3"/>
<reference evidence="2" key="1">
    <citation type="journal article" date="2007" name="Nature">
        <title>The grapevine genome sequence suggests ancestral hexaploidization in major angiosperm phyla.</title>
        <authorList>
            <consortium name="The French-Italian Public Consortium for Grapevine Genome Characterization."/>
            <person name="Jaillon O."/>
            <person name="Aury J.-M."/>
            <person name="Noel B."/>
            <person name="Policriti A."/>
            <person name="Clepet C."/>
            <person name="Casagrande A."/>
            <person name="Choisne N."/>
            <person name="Aubourg S."/>
            <person name="Vitulo N."/>
            <person name="Jubin C."/>
            <person name="Vezzi A."/>
            <person name="Legeai F."/>
            <person name="Hugueney P."/>
            <person name="Dasilva C."/>
            <person name="Horner D."/>
            <person name="Mica E."/>
            <person name="Jublot D."/>
            <person name="Poulain J."/>
            <person name="Bruyere C."/>
            <person name="Billault A."/>
            <person name="Segurens B."/>
            <person name="Gouyvenoux M."/>
            <person name="Ugarte E."/>
            <person name="Cattonaro F."/>
            <person name="Anthouard V."/>
            <person name="Vico V."/>
            <person name="Del Fabbro C."/>
            <person name="Alaux M."/>
            <person name="Di Gaspero G."/>
            <person name="Dumas V."/>
            <person name="Felice N."/>
            <person name="Paillard S."/>
            <person name="Juman I."/>
            <person name="Moroldo M."/>
            <person name="Scalabrin S."/>
            <person name="Canaguier A."/>
            <person name="Le Clainche I."/>
            <person name="Malacrida G."/>
            <person name="Durand E."/>
            <person name="Pesole G."/>
            <person name="Laucou V."/>
            <person name="Chatelet P."/>
            <person name="Merdinoglu D."/>
            <person name="Delledonne M."/>
            <person name="Pezzotti M."/>
            <person name="Lecharny A."/>
            <person name="Scarpelli C."/>
            <person name="Artiguenave F."/>
            <person name="Pe M.E."/>
            <person name="Valle G."/>
            <person name="Morgante M."/>
            <person name="Caboche M."/>
            <person name="Adam-Blondon A.-F."/>
            <person name="Weissenbach J."/>
            <person name="Quetier F."/>
            <person name="Wincker P."/>
        </authorList>
    </citation>
    <scope>NUCLEOTIDE SEQUENCE [LARGE SCALE GENOMIC DNA]</scope>
    <source>
        <strain evidence="2">cv. Pinot noir / PN40024</strain>
    </source>
</reference>
<dbReference type="Proteomes" id="UP000009183">
    <property type="component" value="Chromosome 9"/>
</dbReference>